<dbReference type="InterPro" id="IPR056021">
    <property type="entry name" value="DUF7600"/>
</dbReference>
<dbReference type="Proteomes" id="UP000054516">
    <property type="component" value="Unassembled WGS sequence"/>
</dbReference>
<feature type="domain" description="F-box" evidence="1">
    <location>
        <begin position="213"/>
        <end position="259"/>
    </location>
</feature>
<proteinExistence type="predicted"/>
<reference evidence="2" key="1">
    <citation type="submission" date="2016-03" db="EMBL/GenBank/DDBJ databases">
        <title>Draft genome sequence of Rosellinia necatrix.</title>
        <authorList>
            <person name="Kanematsu S."/>
        </authorList>
    </citation>
    <scope>NUCLEOTIDE SEQUENCE [LARGE SCALE GENOMIC DNA]</scope>
    <source>
        <strain evidence="2">W97</strain>
    </source>
</reference>
<keyword evidence="3" id="KW-1185">Reference proteome</keyword>
<name>A0A1W2TL12_ROSNE</name>
<dbReference type="OrthoDB" id="5273847at2759"/>
<evidence type="ECO:0000259" key="1">
    <source>
        <dbReference type="PROSITE" id="PS50181"/>
    </source>
</evidence>
<gene>
    <name evidence="2" type="ORF">SAMD00023353_3400640</name>
</gene>
<sequence length="729" mass="80803">MSAPPACTLCGGDVGEVGRLPAWMSQFRAIFAFDYTSASAFLSGLGRRLPDDNLISVRSSEAQESDVMVHFMCCCFGRSTLAAPPETAPSAWAFPFHCSCWELLKASSPTGDVHIQSLFNLCRSFPIPLARALDFGHDYGGLYQRRYPGRYPPFPGEETQLGYKKPEAESTVFLSHKFDPLDASFLVRIAGDHEPSQDLVTSPNRVYEIATTDDPLGKLPLEILHYILPYLSSADVLNFKLSSRIIANIPLPDRFWHSRFCHGGEFDYIFEFAQHSRHKGKWKKIFLSAWRLQNHPSLVNRKRIWGMATALHNIIPRIGTCHGSALNSWFERDAPSDSKTWVTASRNLRPYMELFSTGSRSLHERFIALPKGLSSISVSVADSLTGCYVAGTRVRDIHGNHWDLGYFQPCGSTTFATTRIIGFLLAEDIRGVRGIRVLGGSGLASEWIGEHQNIPLRRLVVGKTVETDETPVKYIKGGFDGCKMVSLAITGQAGSARSSDGINRTVCLQDAAIWFPEIPRSEFSFFGVPEQHTSPLHMEIFSDFTGSHLPHVTGIKLWNCQHGPLISLQVDLDEPLCGQTKVYLGAKETALELIQRDQALEEHSFSINSADGERIIGLDTNYLCNGSFLGFVVHTNFDRAAQLPPDHTRNIRRDSWSSVHLWPEAGQIVGFYGTASSRCPLADLGIVCGGITTLKQFPSDEPDKPNMRRVMTGISTSLSAPPSHDYMVS</sequence>
<dbReference type="OMA" id="YENDRYT"/>
<dbReference type="STRING" id="77044.A0A1W2TL12"/>
<dbReference type="SUPFAM" id="SSF81383">
    <property type="entry name" value="F-box domain"/>
    <property type="match status" value="1"/>
</dbReference>
<dbReference type="PROSITE" id="PS50181">
    <property type="entry name" value="FBOX"/>
    <property type="match status" value="1"/>
</dbReference>
<evidence type="ECO:0000313" key="2">
    <source>
        <dbReference type="EMBL" id="GAP88983.1"/>
    </source>
</evidence>
<dbReference type="EMBL" id="DF977479">
    <property type="protein sequence ID" value="GAP88983.1"/>
    <property type="molecule type" value="Genomic_DNA"/>
</dbReference>
<dbReference type="InterPro" id="IPR036047">
    <property type="entry name" value="F-box-like_dom_sf"/>
</dbReference>
<evidence type="ECO:0000313" key="3">
    <source>
        <dbReference type="Proteomes" id="UP000054516"/>
    </source>
</evidence>
<protein>
    <recommendedName>
        <fullName evidence="1">F-box domain-containing protein</fullName>
    </recommendedName>
</protein>
<dbReference type="Pfam" id="PF24539">
    <property type="entry name" value="DUF7600"/>
    <property type="match status" value="1"/>
</dbReference>
<dbReference type="Gene3D" id="1.20.1280.50">
    <property type="match status" value="1"/>
</dbReference>
<accession>A0A1W2TL12</accession>
<dbReference type="AlphaFoldDB" id="A0A1W2TL12"/>
<dbReference type="InterPro" id="IPR001810">
    <property type="entry name" value="F-box_dom"/>
</dbReference>
<organism evidence="2">
    <name type="scientific">Rosellinia necatrix</name>
    <name type="common">White root-rot fungus</name>
    <dbReference type="NCBI Taxonomy" id="77044"/>
    <lineage>
        <taxon>Eukaryota</taxon>
        <taxon>Fungi</taxon>
        <taxon>Dikarya</taxon>
        <taxon>Ascomycota</taxon>
        <taxon>Pezizomycotina</taxon>
        <taxon>Sordariomycetes</taxon>
        <taxon>Xylariomycetidae</taxon>
        <taxon>Xylariales</taxon>
        <taxon>Xylariaceae</taxon>
        <taxon>Rosellinia</taxon>
    </lineage>
</organism>